<keyword evidence="3" id="KW-1185">Reference proteome</keyword>
<evidence type="ECO:0000313" key="2">
    <source>
        <dbReference type="EMBL" id="KAF5206678.1"/>
    </source>
</evidence>
<reference evidence="2 3" key="1">
    <citation type="submission" date="2020-06" db="EMBL/GenBank/DDBJ databases">
        <title>Transcriptomic and genomic resources for Thalictrum thalictroides and T. hernandezii: Facilitating candidate gene discovery in an emerging model plant lineage.</title>
        <authorList>
            <person name="Arias T."/>
            <person name="Riano-Pachon D.M."/>
            <person name="Di Stilio V.S."/>
        </authorList>
    </citation>
    <scope>NUCLEOTIDE SEQUENCE [LARGE SCALE GENOMIC DNA]</scope>
    <source>
        <strain evidence="3">cv. WT478/WT964</strain>
        <tissue evidence="2">Leaves</tissue>
    </source>
</reference>
<name>A0A7J6XCL8_THATH</name>
<dbReference type="Proteomes" id="UP000554482">
    <property type="component" value="Unassembled WGS sequence"/>
</dbReference>
<dbReference type="AlphaFoldDB" id="A0A7J6XCL8"/>
<feature type="non-terminal residue" evidence="2">
    <location>
        <position position="70"/>
    </location>
</feature>
<dbReference type="Pfam" id="PF08387">
    <property type="entry name" value="FBD"/>
    <property type="match status" value="1"/>
</dbReference>
<protein>
    <recommendedName>
        <fullName evidence="1">FBD domain-containing protein</fullName>
    </recommendedName>
</protein>
<accession>A0A7J6XCL8</accession>
<evidence type="ECO:0000259" key="1">
    <source>
        <dbReference type="Pfam" id="PF08387"/>
    </source>
</evidence>
<proteinExistence type="predicted"/>
<evidence type="ECO:0000313" key="3">
    <source>
        <dbReference type="Proteomes" id="UP000554482"/>
    </source>
</evidence>
<feature type="domain" description="FBD" evidence="1">
    <location>
        <begin position="12"/>
        <end position="45"/>
    </location>
</feature>
<organism evidence="2 3">
    <name type="scientific">Thalictrum thalictroides</name>
    <name type="common">Rue-anemone</name>
    <name type="synonym">Anemone thalictroides</name>
    <dbReference type="NCBI Taxonomy" id="46969"/>
    <lineage>
        <taxon>Eukaryota</taxon>
        <taxon>Viridiplantae</taxon>
        <taxon>Streptophyta</taxon>
        <taxon>Embryophyta</taxon>
        <taxon>Tracheophyta</taxon>
        <taxon>Spermatophyta</taxon>
        <taxon>Magnoliopsida</taxon>
        <taxon>Ranunculales</taxon>
        <taxon>Ranunculaceae</taxon>
        <taxon>Thalictroideae</taxon>
        <taxon>Thalictrum</taxon>
    </lineage>
</organism>
<dbReference type="InterPro" id="IPR006566">
    <property type="entry name" value="FBD"/>
</dbReference>
<comment type="caution">
    <text evidence="2">The sequence shown here is derived from an EMBL/GenBank/DDBJ whole genome shotgun (WGS) entry which is preliminary data.</text>
</comment>
<dbReference type="EMBL" id="JABWDY010002389">
    <property type="protein sequence ID" value="KAF5206678.1"/>
    <property type="molecule type" value="Genomic_DNA"/>
</dbReference>
<sequence>MQKPFHSPHCYLKNITISGFKGSAHEIEFTTYLLNSAKTLETFSIFKTKKYYSYEKGYFSGASGEMEEVA</sequence>
<gene>
    <name evidence="2" type="ORF">FRX31_003735</name>
</gene>